<dbReference type="VEuPathDB" id="MicrosporidiaDB:NBO_374g0005"/>
<evidence type="ECO:0000313" key="1">
    <source>
        <dbReference type="EMBL" id="EOB12740.1"/>
    </source>
</evidence>
<dbReference type="Proteomes" id="UP000016927">
    <property type="component" value="Unassembled WGS sequence"/>
</dbReference>
<dbReference type="OrthoDB" id="6372431at2759"/>
<name>R0MF28_NOSB1</name>
<gene>
    <name evidence="1" type="ORF">NBO_374g0005</name>
</gene>
<protein>
    <submittedName>
        <fullName evidence="1">Guanosine diphosphatase</fullName>
    </submittedName>
</protein>
<sequence length="197" mass="23123">MAFNSLIYFKNNFNDKNTYMGKILRSSFLKNIKKVHYALIDMGGKSVQIVYDKNNKRIYKSYVAGYREALNHISRLDCTILRKMCIRRIADTLSNINEIDTSLNNKQIYLSSYFYDVIRKNIDKPLISLKSLMKIFDNRCKDLGSNECKDLFYIVGFLKRIGVSPYKKMHLIGYVEGIRFNWSIGKSYQIMNNISKE</sequence>
<proteinExistence type="predicted"/>
<organism evidence="1 2">
    <name type="scientific">Nosema bombycis (strain CQ1 / CVCC 102059)</name>
    <name type="common">Microsporidian parasite</name>
    <name type="synonym">Pebrine of silkworm</name>
    <dbReference type="NCBI Taxonomy" id="578461"/>
    <lineage>
        <taxon>Eukaryota</taxon>
        <taxon>Fungi</taxon>
        <taxon>Fungi incertae sedis</taxon>
        <taxon>Microsporidia</taxon>
        <taxon>Nosematidae</taxon>
        <taxon>Nosema</taxon>
    </lineage>
</organism>
<reference evidence="1 2" key="1">
    <citation type="journal article" date="2013" name="BMC Genomics">
        <title>Comparative genomics of parasitic silkworm microsporidia reveal an association between genome expansion and host adaptation.</title>
        <authorList>
            <person name="Pan G."/>
            <person name="Xu J."/>
            <person name="Li T."/>
            <person name="Xia Q."/>
            <person name="Liu S.L."/>
            <person name="Zhang G."/>
            <person name="Li S."/>
            <person name="Li C."/>
            <person name="Liu H."/>
            <person name="Yang L."/>
            <person name="Liu T."/>
            <person name="Zhang X."/>
            <person name="Wu Z."/>
            <person name="Fan W."/>
            <person name="Dang X."/>
            <person name="Xiang H."/>
            <person name="Tao M."/>
            <person name="Li Y."/>
            <person name="Hu J."/>
            <person name="Li Z."/>
            <person name="Lin L."/>
            <person name="Luo J."/>
            <person name="Geng L."/>
            <person name="Wang L."/>
            <person name="Long M."/>
            <person name="Wan Y."/>
            <person name="He N."/>
            <person name="Zhang Z."/>
            <person name="Lu C."/>
            <person name="Keeling P.J."/>
            <person name="Wang J."/>
            <person name="Xiang Z."/>
            <person name="Zhou Z."/>
        </authorList>
    </citation>
    <scope>NUCLEOTIDE SEQUENCE [LARGE SCALE GENOMIC DNA]</scope>
    <source>
        <strain evidence="2">CQ1 / CVCC 102059</strain>
    </source>
</reference>
<keyword evidence="2" id="KW-1185">Reference proteome</keyword>
<dbReference type="HOGENOM" id="CLU_1384509_0_0_1"/>
<accession>R0MF28</accession>
<evidence type="ECO:0000313" key="2">
    <source>
        <dbReference type="Proteomes" id="UP000016927"/>
    </source>
</evidence>
<dbReference type="EMBL" id="KB909282">
    <property type="protein sequence ID" value="EOB12740.1"/>
    <property type="molecule type" value="Genomic_DNA"/>
</dbReference>
<dbReference type="AlphaFoldDB" id="R0MF28"/>